<comment type="similarity">
    <text evidence="1 5">Belongs to the class-III pyridoxal-phosphate-dependent aminotransferase family.</text>
</comment>
<dbReference type="GO" id="GO:0008483">
    <property type="term" value="F:transaminase activity"/>
    <property type="evidence" value="ECO:0007669"/>
    <property type="project" value="UniProtKB-KW"/>
</dbReference>
<reference evidence="6 7" key="1">
    <citation type="submission" date="2019-05" db="EMBL/GenBank/DDBJ databases">
        <authorList>
            <person name="Lee S.D."/>
        </authorList>
    </citation>
    <scope>NUCLEOTIDE SEQUENCE [LARGE SCALE GENOMIC DNA]</scope>
    <source>
        <strain evidence="6 7">C5-26</strain>
    </source>
</reference>
<reference evidence="6 7" key="2">
    <citation type="submission" date="2019-08" db="EMBL/GenBank/DDBJ databases">
        <title>Jejuicoccus antrihumi gen. nov., sp. nov., a new member of the family Dermacoccaceae isolated from a cave.</title>
        <authorList>
            <person name="Schumann P."/>
            <person name="Kim I.S."/>
        </authorList>
    </citation>
    <scope>NUCLEOTIDE SEQUENCE [LARGE SCALE GENOMIC DNA]</scope>
    <source>
        <strain evidence="6 7">C5-26</strain>
    </source>
</reference>
<dbReference type="SUPFAM" id="SSF53383">
    <property type="entry name" value="PLP-dependent transferases"/>
    <property type="match status" value="1"/>
</dbReference>
<evidence type="ECO:0000256" key="5">
    <source>
        <dbReference type="RuleBase" id="RU003560"/>
    </source>
</evidence>
<dbReference type="InterPro" id="IPR015421">
    <property type="entry name" value="PyrdxlP-dep_Trfase_major"/>
</dbReference>
<protein>
    <submittedName>
        <fullName evidence="6">Aspartate aminotransferase family protein</fullName>
    </submittedName>
</protein>
<dbReference type="Proteomes" id="UP000320244">
    <property type="component" value="Unassembled WGS sequence"/>
</dbReference>
<dbReference type="PANTHER" id="PTHR43094:SF1">
    <property type="entry name" value="AMINOTRANSFERASE CLASS-III"/>
    <property type="match status" value="1"/>
</dbReference>
<dbReference type="GO" id="GO:0030170">
    <property type="term" value="F:pyridoxal phosphate binding"/>
    <property type="evidence" value="ECO:0007669"/>
    <property type="project" value="InterPro"/>
</dbReference>
<keyword evidence="3 6" id="KW-0808">Transferase</keyword>
<proteinExistence type="inferred from homology"/>
<dbReference type="RefSeq" id="WP_146316883.1">
    <property type="nucleotide sequence ID" value="NZ_VCQV01000014.1"/>
</dbReference>
<comment type="caution">
    <text evidence="6">The sequence shown here is derived from an EMBL/GenBank/DDBJ whole genome shotgun (WGS) entry which is preliminary data.</text>
</comment>
<dbReference type="PANTHER" id="PTHR43094">
    <property type="entry name" value="AMINOTRANSFERASE"/>
    <property type="match status" value="1"/>
</dbReference>
<evidence type="ECO:0000256" key="1">
    <source>
        <dbReference type="ARBA" id="ARBA00008954"/>
    </source>
</evidence>
<evidence type="ECO:0000256" key="2">
    <source>
        <dbReference type="ARBA" id="ARBA00022576"/>
    </source>
</evidence>
<organism evidence="6 7">
    <name type="scientific">Leekyejoonella antrihumi</name>
    <dbReference type="NCBI Taxonomy" id="1660198"/>
    <lineage>
        <taxon>Bacteria</taxon>
        <taxon>Bacillati</taxon>
        <taxon>Actinomycetota</taxon>
        <taxon>Actinomycetes</taxon>
        <taxon>Micrococcales</taxon>
        <taxon>Dermacoccaceae</taxon>
        <taxon>Leekyejoonella</taxon>
    </lineage>
</organism>
<dbReference type="AlphaFoldDB" id="A0A563E1F9"/>
<dbReference type="PIRSF" id="PIRSF000521">
    <property type="entry name" value="Transaminase_4ab_Lys_Orn"/>
    <property type="match status" value="1"/>
</dbReference>
<dbReference type="InterPro" id="IPR005814">
    <property type="entry name" value="Aminotrans_3"/>
</dbReference>
<dbReference type="Gene3D" id="3.90.1150.10">
    <property type="entry name" value="Aspartate Aminotransferase, domain 1"/>
    <property type="match status" value="1"/>
</dbReference>
<keyword evidence="7" id="KW-1185">Reference proteome</keyword>
<dbReference type="InterPro" id="IPR015424">
    <property type="entry name" value="PyrdxlP-dep_Trfase"/>
</dbReference>
<keyword evidence="4 5" id="KW-0663">Pyridoxal phosphate</keyword>
<keyword evidence="2 6" id="KW-0032">Aminotransferase</keyword>
<evidence type="ECO:0000256" key="3">
    <source>
        <dbReference type="ARBA" id="ARBA00022679"/>
    </source>
</evidence>
<dbReference type="Gene3D" id="3.40.640.10">
    <property type="entry name" value="Type I PLP-dependent aspartate aminotransferase-like (Major domain)"/>
    <property type="match status" value="1"/>
</dbReference>
<gene>
    <name evidence="6" type="ORF">FGL98_11350</name>
</gene>
<evidence type="ECO:0000256" key="4">
    <source>
        <dbReference type="ARBA" id="ARBA00022898"/>
    </source>
</evidence>
<accession>A0A563E1F9</accession>
<evidence type="ECO:0000313" key="7">
    <source>
        <dbReference type="Proteomes" id="UP000320244"/>
    </source>
</evidence>
<dbReference type="InterPro" id="IPR015422">
    <property type="entry name" value="PyrdxlP-dep_Trfase_small"/>
</dbReference>
<dbReference type="FunFam" id="3.40.640.10:FF:000014">
    <property type="entry name" value="Adenosylmethionine-8-amino-7-oxononanoate aminotransferase, probable"/>
    <property type="match status" value="1"/>
</dbReference>
<dbReference type="CDD" id="cd00610">
    <property type="entry name" value="OAT_like"/>
    <property type="match status" value="1"/>
</dbReference>
<dbReference type="OrthoDB" id="3246809at2"/>
<dbReference type="NCBIfam" id="NF005102">
    <property type="entry name" value="PRK06541.1"/>
    <property type="match status" value="1"/>
</dbReference>
<sequence length="453" mass="48553">METQQLRDRARKHLVQHFTRSDTVGGDFPIFVSGDGCYLTDSDGNRHLDGLAGLFCVNMGHGRKDIAAAAAAQFEQLAYASNWGMAHPAAIDAASLIAELAPEGLDTTFFVNSGSEAVESAIKFVRQYHQAQGQPERTKIISRNMAYHGTTLGALAVTQLPNIKKQFGPLMPGTFAAPNTLGYVGDCGPAEDLDCVKGFEEIIEREGADTIAAIFAEPVQNGRGALVAPDGYWQALRDLCDKHGILLVSDEVICSFGRLGHWFGAGFTGVTPDLITFAKGSTSGYAPLGGVIIRTDLLERLYESPTGGAFTHGATWGGHPISTAVATANISAMRDEKVLDNVLANGPRVMQSLQALKSEHRSVKDVRGAGYFYCVEMMADRDAGRDFTDQEALTVLRKVLPESFASTGVLLRGDDRGATNLMISPPLVAGEKELDVLLHGVDQILTNVEKAIV</sequence>
<dbReference type="Pfam" id="PF00202">
    <property type="entry name" value="Aminotran_3"/>
    <property type="match status" value="1"/>
</dbReference>
<dbReference type="EMBL" id="VCQV01000014">
    <property type="protein sequence ID" value="TWP36041.1"/>
    <property type="molecule type" value="Genomic_DNA"/>
</dbReference>
<name>A0A563E1F9_9MICO</name>
<evidence type="ECO:0000313" key="6">
    <source>
        <dbReference type="EMBL" id="TWP36041.1"/>
    </source>
</evidence>